<evidence type="ECO:0000256" key="2">
    <source>
        <dbReference type="ARBA" id="ARBA00022801"/>
    </source>
</evidence>
<organism evidence="3 4">
    <name type="scientific">Bosea caraganae</name>
    <dbReference type="NCBI Taxonomy" id="2763117"/>
    <lineage>
        <taxon>Bacteria</taxon>
        <taxon>Pseudomonadati</taxon>
        <taxon>Pseudomonadota</taxon>
        <taxon>Alphaproteobacteria</taxon>
        <taxon>Hyphomicrobiales</taxon>
        <taxon>Boseaceae</taxon>
        <taxon>Bosea</taxon>
    </lineage>
</organism>
<dbReference type="EMBL" id="QQTP01000004">
    <property type="protein sequence ID" value="RDJ26330.1"/>
    <property type="molecule type" value="Genomic_DNA"/>
</dbReference>
<dbReference type="InterPro" id="IPR050563">
    <property type="entry name" value="4-hydroxybenzoyl-CoA_TE"/>
</dbReference>
<evidence type="ECO:0000313" key="3">
    <source>
        <dbReference type="EMBL" id="RDJ26330.1"/>
    </source>
</evidence>
<dbReference type="Proteomes" id="UP000255207">
    <property type="component" value="Unassembled WGS sequence"/>
</dbReference>
<comment type="caution">
    <text evidence="3">The sequence shown here is derived from an EMBL/GenBank/DDBJ whole genome shotgun (WGS) entry which is preliminary data.</text>
</comment>
<dbReference type="PIRSF" id="PIRSF003230">
    <property type="entry name" value="YbgC"/>
    <property type="match status" value="1"/>
</dbReference>
<evidence type="ECO:0000256" key="1">
    <source>
        <dbReference type="ARBA" id="ARBA00005953"/>
    </source>
</evidence>
<protein>
    <submittedName>
        <fullName evidence="3">Acyl-CoA thioesterase</fullName>
    </submittedName>
</protein>
<sequence>MGIFAEAKAEVQFYDLDPMQIVWHGNYPRFLELARGALLDRLDYNYPQMAASGYVWPIVDMQIKYVKPARLAQKLTIRATLLEYENRIKIAYRINDDPSGELLTKAQTIQLCVDAGTGELRLDCPPEFIRKVEALRDGA</sequence>
<dbReference type="PANTHER" id="PTHR31793">
    <property type="entry name" value="4-HYDROXYBENZOYL-COA THIOESTERASE FAMILY MEMBER"/>
    <property type="match status" value="1"/>
</dbReference>
<dbReference type="NCBIfam" id="TIGR00051">
    <property type="entry name" value="YbgC/FadM family acyl-CoA thioesterase"/>
    <property type="match status" value="1"/>
</dbReference>
<keyword evidence="2" id="KW-0378">Hydrolase</keyword>
<dbReference type="GO" id="GO:0047617">
    <property type="term" value="F:fatty acyl-CoA hydrolase activity"/>
    <property type="evidence" value="ECO:0007669"/>
    <property type="project" value="TreeGrafter"/>
</dbReference>
<reference evidence="4" key="1">
    <citation type="submission" date="2018-07" db="EMBL/GenBank/DDBJ databases">
        <authorList>
            <person name="Safronova V.I."/>
            <person name="Chirak E.R."/>
            <person name="Sazanova A.L."/>
        </authorList>
    </citation>
    <scope>NUCLEOTIDE SEQUENCE [LARGE SCALE GENOMIC DNA]</scope>
    <source>
        <strain evidence="4">RCAM04685</strain>
    </source>
</reference>
<dbReference type="RefSeq" id="WP_114829272.1">
    <property type="nucleotide sequence ID" value="NZ_QQTO01000022.1"/>
</dbReference>
<dbReference type="AlphaFoldDB" id="A0A370L848"/>
<dbReference type="InterPro" id="IPR006684">
    <property type="entry name" value="YbgC/YbaW"/>
</dbReference>
<accession>A0A370L848</accession>
<dbReference type="Gene3D" id="3.10.129.10">
    <property type="entry name" value="Hotdog Thioesterase"/>
    <property type="match status" value="1"/>
</dbReference>
<proteinExistence type="inferred from homology"/>
<dbReference type="SUPFAM" id="SSF54637">
    <property type="entry name" value="Thioesterase/thiol ester dehydrase-isomerase"/>
    <property type="match status" value="1"/>
</dbReference>
<evidence type="ECO:0000313" key="4">
    <source>
        <dbReference type="Proteomes" id="UP000255207"/>
    </source>
</evidence>
<dbReference type="InterPro" id="IPR029069">
    <property type="entry name" value="HotDog_dom_sf"/>
</dbReference>
<gene>
    <name evidence="3" type="ORF">DWE98_10940</name>
</gene>
<dbReference type="PANTHER" id="PTHR31793:SF27">
    <property type="entry name" value="NOVEL THIOESTERASE SUPERFAMILY DOMAIN AND SAPOSIN A-TYPE DOMAIN CONTAINING PROTEIN (0610012H03RIK)"/>
    <property type="match status" value="1"/>
</dbReference>
<comment type="similarity">
    <text evidence="1">Belongs to the 4-hydroxybenzoyl-CoA thioesterase family.</text>
</comment>
<name>A0A370L848_9HYPH</name>
<dbReference type="CDD" id="cd00586">
    <property type="entry name" value="4HBT"/>
    <property type="match status" value="1"/>
</dbReference>
<dbReference type="OrthoDB" id="7204167at2"/>
<dbReference type="Pfam" id="PF13279">
    <property type="entry name" value="4HBT_2"/>
    <property type="match status" value="1"/>
</dbReference>
<keyword evidence="4" id="KW-1185">Reference proteome</keyword>